<protein>
    <recommendedName>
        <fullName evidence="6">Peptidase M20 dimerisation domain-containing protein</fullName>
    </recommendedName>
</protein>
<dbReference type="InterPro" id="IPR050072">
    <property type="entry name" value="Peptidase_M20A"/>
</dbReference>
<evidence type="ECO:0000313" key="8">
    <source>
        <dbReference type="Proteomes" id="UP000095023"/>
    </source>
</evidence>
<evidence type="ECO:0000256" key="4">
    <source>
        <dbReference type="ARBA" id="ARBA00022801"/>
    </source>
</evidence>
<evidence type="ECO:0000256" key="3">
    <source>
        <dbReference type="ARBA" id="ARBA00022723"/>
    </source>
</evidence>
<feature type="non-terminal residue" evidence="7">
    <location>
        <position position="355"/>
    </location>
</feature>
<dbReference type="Proteomes" id="UP000095023">
    <property type="component" value="Unassembled WGS sequence"/>
</dbReference>
<name>A0A1E4TIS7_9ASCO</name>
<evidence type="ECO:0000313" key="7">
    <source>
        <dbReference type="EMBL" id="ODV91674.1"/>
    </source>
</evidence>
<dbReference type="InterPro" id="IPR036264">
    <property type="entry name" value="Bact_exopeptidase_dim_dom"/>
</dbReference>
<dbReference type="SUPFAM" id="SSF53187">
    <property type="entry name" value="Zn-dependent exopeptidases"/>
    <property type="match status" value="1"/>
</dbReference>
<feature type="domain" description="Peptidase M20 dimerisation" evidence="6">
    <location>
        <begin position="177"/>
        <end position="260"/>
    </location>
</feature>
<evidence type="ECO:0000256" key="2">
    <source>
        <dbReference type="ARBA" id="ARBA00006247"/>
    </source>
</evidence>
<evidence type="ECO:0000256" key="5">
    <source>
        <dbReference type="ARBA" id="ARBA00022833"/>
    </source>
</evidence>
<evidence type="ECO:0000259" key="6">
    <source>
        <dbReference type="Pfam" id="PF07687"/>
    </source>
</evidence>
<dbReference type="OrthoDB" id="3064516at2759"/>
<comment type="similarity">
    <text evidence="2">Belongs to the peptidase M20A family.</text>
</comment>
<accession>A0A1E4TIS7</accession>
<dbReference type="AlphaFoldDB" id="A0A1E4TIS7"/>
<dbReference type="Gene3D" id="3.30.70.360">
    <property type="match status" value="1"/>
</dbReference>
<dbReference type="InterPro" id="IPR011650">
    <property type="entry name" value="Peptidase_M20_dimer"/>
</dbReference>
<sequence>VLNLHQQLLELAVDPEDAHKETILYIAGLLSSLNFTVEIYPFELPSAVKANVYVYYGNRTSAKTVMVSHIGDNWGTQLDGANPYNMQPETPLNRQDDKIYGTGSARSKASMATVLTSFISLYAENEVYPGDVALLFVGGDGAHGHAMSCASNAIQDIPPKTVLFSTQSSNRLVSAYKGLIWLKIKGIGTPSPGAKAHNGLSALSVVLSAADKIQNLPMPLSAFLGKTKTKITNIYAGDLTENAPTSAVADVLIRTTAHTDRILRMLRGCVRNLTGVSLDIKAVYEPLILSSWVSGFKVTVSDAITDIPFFRVSDTDESPSFYAYGPGVTGNYKSGAENISEYSLLKAVYGYRKLI</sequence>
<dbReference type="Gene3D" id="3.40.630.10">
    <property type="entry name" value="Zn peptidases"/>
    <property type="match status" value="1"/>
</dbReference>
<keyword evidence="8" id="KW-1185">Reference proteome</keyword>
<comment type="cofactor">
    <cofactor evidence="1">
        <name>Zn(2+)</name>
        <dbReference type="ChEBI" id="CHEBI:29105"/>
    </cofactor>
</comment>
<dbReference type="SUPFAM" id="SSF55031">
    <property type="entry name" value="Bacterial exopeptidase dimerisation domain"/>
    <property type="match status" value="1"/>
</dbReference>
<dbReference type="PANTHER" id="PTHR43808:SF8">
    <property type="entry name" value="PEPTIDASE M20 DIMERISATION DOMAIN-CONTAINING PROTEIN"/>
    <property type="match status" value="1"/>
</dbReference>
<proteinExistence type="inferred from homology"/>
<keyword evidence="5" id="KW-0862">Zinc</keyword>
<dbReference type="PANTHER" id="PTHR43808">
    <property type="entry name" value="ACETYLORNITHINE DEACETYLASE"/>
    <property type="match status" value="1"/>
</dbReference>
<dbReference type="Pfam" id="PF07687">
    <property type="entry name" value="M20_dimer"/>
    <property type="match status" value="1"/>
</dbReference>
<keyword evidence="4" id="KW-0378">Hydrolase</keyword>
<keyword evidence="3" id="KW-0479">Metal-binding</keyword>
<evidence type="ECO:0000256" key="1">
    <source>
        <dbReference type="ARBA" id="ARBA00001947"/>
    </source>
</evidence>
<dbReference type="EMBL" id="KV453841">
    <property type="protein sequence ID" value="ODV91674.1"/>
    <property type="molecule type" value="Genomic_DNA"/>
</dbReference>
<organism evidence="7 8">
    <name type="scientific">Tortispora caseinolytica NRRL Y-17796</name>
    <dbReference type="NCBI Taxonomy" id="767744"/>
    <lineage>
        <taxon>Eukaryota</taxon>
        <taxon>Fungi</taxon>
        <taxon>Dikarya</taxon>
        <taxon>Ascomycota</taxon>
        <taxon>Saccharomycotina</taxon>
        <taxon>Trigonopsidomycetes</taxon>
        <taxon>Trigonopsidales</taxon>
        <taxon>Trigonopsidaceae</taxon>
        <taxon>Tortispora</taxon>
    </lineage>
</organism>
<reference evidence="8" key="1">
    <citation type="submission" date="2016-02" db="EMBL/GenBank/DDBJ databases">
        <title>Comparative genomics of biotechnologically important yeasts.</title>
        <authorList>
            <consortium name="DOE Joint Genome Institute"/>
            <person name="Riley R."/>
            <person name="Haridas S."/>
            <person name="Wolfe K.H."/>
            <person name="Lopes M.R."/>
            <person name="Hittinger C.T."/>
            <person name="Goker M."/>
            <person name="Salamov A."/>
            <person name="Wisecaver J."/>
            <person name="Long T.M."/>
            <person name="Aerts A.L."/>
            <person name="Barry K."/>
            <person name="Choi C."/>
            <person name="Clum A."/>
            <person name="Coughlan A.Y."/>
            <person name="Deshpande S."/>
            <person name="Douglass A.P."/>
            <person name="Hanson S.J."/>
            <person name="Klenk H.-P."/>
            <person name="Labutti K."/>
            <person name="Lapidus A."/>
            <person name="Lindquist E."/>
            <person name="Lipzen A."/>
            <person name="Meier-Kolthoff J.P."/>
            <person name="Ohm R.A."/>
            <person name="Otillar R.P."/>
            <person name="Pangilinan J."/>
            <person name="Peng Y."/>
            <person name="Rokas A."/>
            <person name="Rosa C.A."/>
            <person name="Scheuner C."/>
            <person name="Sibirny A.A."/>
            <person name="Slot J.C."/>
            <person name="Stielow J.B."/>
            <person name="Sun H."/>
            <person name="Kurtzman C.P."/>
            <person name="Blackwell M."/>
            <person name="Jeffries T.W."/>
            <person name="Grigoriev I.V."/>
        </authorList>
    </citation>
    <scope>NUCLEOTIDE SEQUENCE [LARGE SCALE GENOMIC DNA]</scope>
    <source>
        <strain evidence="8">NRRL Y-17796</strain>
    </source>
</reference>
<dbReference type="GO" id="GO:0016787">
    <property type="term" value="F:hydrolase activity"/>
    <property type="evidence" value="ECO:0007669"/>
    <property type="project" value="UniProtKB-KW"/>
</dbReference>
<gene>
    <name evidence="7" type="ORF">CANCADRAFT_17076</name>
</gene>
<feature type="non-terminal residue" evidence="7">
    <location>
        <position position="1"/>
    </location>
</feature>